<evidence type="ECO:0000259" key="2">
    <source>
        <dbReference type="Pfam" id="PF18105"/>
    </source>
</evidence>
<protein>
    <recommendedName>
        <fullName evidence="6">PGM1 C-terminal domain-containing protein</fullName>
    </recommendedName>
</protein>
<dbReference type="PANTHER" id="PTHR14465">
    <property type="entry name" value="IQ DOMAIN-CONTAINING PROTEIN H"/>
    <property type="match status" value="1"/>
</dbReference>
<evidence type="ECO:0008006" key="6">
    <source>
        <dbReference type="Google" id="ProtNLM"/>
    </source>
</evidence>
<keyword evidence="4" id="KW-0614">Plasmid</keyword>
<feature type="region of interest" description="Disordered" evidence="1">
    <location>
        <begin position="1"/>
        <end position="25"/>
    </location>
</feature>
<dbReference type="AlphaFoldDB" id="W0RPB4"/>
<dbReference type="KEGG" id="gba:J421_5041"/>
<feature type="domain" description="IQCH-like ATP-grasp" evidence="3">
    <location>
        <begin position="195"/>
        <end position="256"/>
    </location>
</feature>
<proteinExistence type="predicted"/>
<dbReference type="EMBL" id="CP007129">
    <property type="protein sequence ID" value="AHG92576.1"/>
    <property type="molecule type" value="Genomic_DNA"/>
</dbReference>
<evidence type="ECO:0000259" key="3">
    <source>
        <dbReference type="Pfam" id="PF24923"/>
    </source>
</evidence>
<feature type="compositionally biased region" description="Basic and acidic residues" evidence="1">
    <location>
        <begin position="1"/>
        <end position="14"/>
    </location>
</feature>
<evidence type="ECO:0000313" key="5">
    <source>
        <dbReference type="Proteomes" id="UP000019151"/>
    </source>
</evidence>
<dbReference type="HOGENOM" id="CLU_008013_0_0_0"/>
<dbReference type="InterPro" id="IPR041356">
    <property type="entry name" value="PGM1_C"/>
</dbReference>
<name>W0RPB4_9BACT</name>
<keyword evidence="5" id="KW-1185">Reference proteome</keyword>
<accession>W0RPB4</accession>
<geneLocation type="plasmid" evidence="4 5">
    <name>1</name>
</geneLocation>
<feature type="domain" description="IQCH-like ATP-grasp" evidence="3">
    <location>
        <begin position="287"/>
        <end position="390"/>
    </location>
</feature>
<reference evidence="4 5" key="1">
    <citation type="journal article" date="2014" name="Genome Announc.">
        <title>Genome Sequence and Methylome of Soil Bacterium Gemmatirosa kalamazoonensis KBS708T, a Member of the Rarely Cultivated Gemmatimonadetes Phylum.</title>
        <authorList>
            <person name="Debruyn J.M."/>
            <person name="Radosevich M."/>
            <person name="Wommack K.E."/>
            <person name="Polson S.W."/>
            <person name="Hauser L.J."/>
            <person name="Fawaz M.N."/>
            <person name="Korlach J."/>
            <person name="Tsai Y.C."/>
        </authorList>
    </citation>
    <scope>NUCLEOTIDE SEQUENCE [LARGE SCALE GENOMIC DNA]</scope>
    <source>
        <strain evidence="4 5">KBS708</strain>
        <plasmid evidence="5">Plasmid 1</plasmid>
    </source>
</reference>
<dbReference type="Pfam" id="PF24923">
    <property type="entry name" value="ATP-grasp_IQCH"/>
    <property type="match status" value="2"/>
</dbReference>
<sequence length="531" mass="57469">MPDSPTERTNDRPPRAAPMPGSPDERRAFADLQRGLAPMYRRIFPDPLAPRTVVVVPSMSLDAEALTKLVGASHYEERLLCLLMLLRLPHTRLVYVTSQPIAPSIIDYYLHLLPGVPVSHARRRLTLLSCGDDSPAPLTRKILDRPWLVDAIRAAIADPTTAHVSCFNATALERTLAVRLGVPLYACDPALADLGTKSGSREVFRQAGVAMPDGHERLRDVDDLVDALVALKRRRPLLRRVVIKLEEGFSGEGNAVLALDGAPNGSGLARWLRAALPARARCVAPGETWESYRAKLARMGGIVEAFVEHGDAGSACSPSVQCRIDPLGRVQIVSTHDQVLGGPTGQVFLGCAFPADPSCAAGLHESGRRIAEVLRDRGAIGRFAVDFVSTRRGAAWDHRAIEINLRKGGTTHPYLTLQFLTDGAYDPATGLYHTPTGQPCYYVASDNLHDPAYRGLAPEDLFDIVGNERLHFDGATARGVVFHLLGALSDHGKLGAVCIGPTREHAQKLYDDTVDALQRVVGAARTPVRAA</sequence>
<feature type="domain" description="PGM1 C-terminal" evidence="2">
    <location>
        <begin position="460"/>
        <end position="511"/>
    </location>
</feature>
<dbReference type="InParanoid" id="W0RPB4"/>
<gene>
    <name evidence="4" type="ORF">J421_5041</name>
</gene>
<dbReference type="PANTHER" id="PTHR14465:SF0">
    <property type="entry name" value="IQ DOMAIN-CONTAINING PROTEIN H"/>
    <property type="match status" value="1"/>
</dbReference>
<evidence type="ECO:0000256" key="1">
    <source>
        <dbReference type="SAM" id="MobiDB-lite"/>
    </source>
</evidence>
<evidence type="ECO:0000313" key="4">
    <source>
        <dbReference type="EMBL" id="AHG92576.1"/>
    </source>
</evidence>
<dbReference type="PATRIC" id="fig|861299.3.peg.5094"/>
<dbReference type="InterPro" id="IPR056855">
    <property type="entry name" value="ATP-grasp_IQCH"/>
</dbReference>
<dbReference type="InterPro" id="IPR038752">
    <property type="entry name" value="IQCH"/>
</dbReference>
<organism evidence="4 5">
    <name type="scientific">Gemmatirosa kalamazoonensis</name>
    <dbReference type="NCBI Taxonomy" id="861299"/>
    <lineage>
        <taxon>Bacteria</taxon>
        <taxon>Pseudomonadati</taxon>
        <taxon>Gemmatimonadota</taxon>
        <taxon>Gemmatimonadia</taxon>
        <taxon>Gemmatimonadales</taxon>
        <taxon>Gemmatimonadaceae</taxon>
        <taxon>Gemmatirosa</taxon>
    </lineage>
</organism>
<dbReference type="RefSeq" id="WP_236646368.1">
    <property type="nucleotide sequence ID" value="NZ_CP007129.1"/>
</dbReference>
<dbReference type="Proteomes" id="UP000019151">
    <property type="component" value="Plasmid 1"/>
</dbReference>
<dbReference type="Pfam" id="PF18105">
    <property type="entry name" value="PGM1_C"/>
    <property type="match status" value="1"/>
</dbReference>